<dbReference type="Pfam" id="PF07678">
    <property type="entry name" value="TED_complement"/>
    <property type="match status" value="2"/>
</dbReference>
<comment type="caution">
    <text evidence="8">The sequence shown here is derived from an EMBL/GenBank/DDBJ whole genome shotgun (WGS) entry which is preliminary data.</text>
</comment>
<evidence type="ECO:0000259" key="6">
    <source>
        <dbReference type="SMART" id="SM01359"/>
    </source>
</evidence>
<dbReference type="SMART" id="SM01360">
    <property type="entry name" value="A2M"/>
    <property type="match status" value="1"/>
</dbReference>
<evidence type="ECO:0000259" key="7">
    <source>
        <dbReference type="SMART" id="SM01360"/>
    </source>
</evidence>
<reference evidence="8" key="2">
    <citation type="submission" date="2017-10" db="EMBL/GenBank/DDBJ databases">
        <title>Ladona fulva Genome sequencing and assembly.</title>
        <authorList>
            <person name="Murali S."/>
            <person name="Richards S."/>
            <person name="Bandaranaike D."/>
            <person name="Bellair M."/>
            <person name="Blankenburg K."/>
            <person name="Chao H."/>
            <person name="Dinh H."/>
            <person name="Doddapaneni H."/>
            <person name="Dugan-Rocha S."/>
            <person name="Elkadiri S."/>
            <person name="Gnanaolivu R."/>
            <person name="Hernandez B."/>
            <person name="Skinner E."/>
            <person name="Javaid M."/>
            <person name="Lee S."/>
            <person name="Li M."/>
            <person name="Ming W."/>
            <person name="Munidasa M."/>
            <person name="Muniz J."/>
            <person name="Nguyen L."/>
            <person name="Hughes D."/>
            <person name="Osuji N."/>
            <person name="Pu L.-L."/>
            <person name="Puazo M."/>
            <person name="Qu C."/>
            <person name="Quiroz J."/>
            <person name="Raj R."/>
            <person name="Weissenberger G."/>
            <person name="Xin Y."/>
            <person name="Zou X."/>
            <person name="Han Y."/>
            <person name="Worley K."/>
            <person name="Muzny D."/>
            <person name="Gibbs R."/>
        </authorList>
    </citation>
    <scope>NUCLEOTIDE SEQUENCE</scope>
    <source>
        <strain evidence="8">Sampled in the wild</strain>
    </source>
</reference>
<dbReference type="Gene3D" id="2.60.40.1930">
    <property type="match status" value="1"/>
</dbReference>
<dbReference type="InterPro" id="IPR040839">
    <property type="entry name" value="MG4"/>
</dbReference>
<keyword evidence="9" id="KW-1185">Reference proteome</keyword>
<evidence type="ECO:0000256" key="3">
    <source>
        <dbReference type="ARBA" id="ARBA00022729"/>
    </source>
</evidence>
<dbReference type="AlphaFoldDB" id="A0A8K0KYF6"/>
<organism evidence="8 9">
    <name type="scientific">Ladona fulva</name>
    <name type="common">Scarce chaser dragonfly</name>
    <name type="synonym">Libellula fulva</name>
    <dbReference type="NCBI Taxonomy" id="123851"/>
    <lineage>
        <taxon>Eukaryota</taxon>
        <taxon>Metazoa</taxon>
        <taxon>Ecdysozoa</taxon>
        <taxon>Arthropoda</taxon>
        <taxon>Hexapoda</taxon>
        <taxon>Insecta</taxon>
        <taxon>Pterygota</taxon>
        <taxon>Palaeoptera</taxon>
        <taxon>Odonata</taxon>
        <taxon>Epiprocta</taxon>
        <taxon>Anisoptera</taxon>
        <taxon>Libelluloidea</taxon>
        <taxon>Libellulidae</taxon>
        <taxon>Ladona</taxon>
    </lineage>
</organism>
<dbReference type="PANTHER" id="PTHR11412:SF136">
    <property type="entry name" value="CD109 ANTIGEN"/>
    <property type="match status" value="1"/>
</dbReference>
<reference evidence="8" key="1">
    <citation type="submission" date="2013-04" db="EMBL/GenBank/DDBJ databases">
        <authorList>
            <person name="Qu J."/>
            <person name="Murali S.C."/>
            <person name="Bandaranaike D."/>
            <person name="Bellair M."/>
            <person name="Blankenburg K."/>
            <person name="Chao H."/>
            <person name="Dinh H."/>
            <person name="Doddapaneni H."/>
            <person name="Downs B."/>
            <person name="Dugan-Rocha S."/>
            <person name="Elkadiri S."/>
            <person name="Gnanaolivu R.D."/>
            <person name="Hernandez B."/>
            <person name="Javaid M."/>
            <person name="Jayaseelan J.C."/>
            <person name="Lee S."/>
            <person name="Li M."/>
            <person name="Ming W."/>
            <person name="Munidasa M."/>
            <person name="Muniz J."/>
            <person name="Nguyen L."/>
            <person name="Ongeri F."/>
            <person name="Osuji N."/>
            <person name="Pu L.-L."/>
            <person name="Puazo M."/>
            <person name="Qu C."/>
            <person name="Quiroz J."/>
            <person name="Raj R."/>
            <person name="Weissenberger G."/>
            <person name="Xin Y."/>
            <person name="Zou X."/>
            <person name="Han Y."/>
            <person name="Richards S."/>
            <person name="Worley K."/>
            <person name="Muzny D."/>
            <person name="Gibbs R."/>
        </authorList>
    </citation>
    <scope>NUCLEOTIDE SEQUENCE</scope>
    <source>
        <strain evidence="8">Sampled in the wild</strain>
    </source>
</reference>
<dbReference type="InterPro" id="IPR019742">
    <property type="entry name" value="MacrogloblnA2_CS"/>
</dbReference>
<dbReference type="OrthoDB" id="9998011at2759"/>
<feature type="domain" description="Alpha-2-macroglobulin bait region" evidence="6">
    <location>
        <begin position="137"/>
        <end position="276"/>
    </location>
</feature>
<dbReference type="InterPro" id="IPR047565">
    <property type="entry name" value="Alpha-macroglob_thiol-ester_cl"/>
</dbReference>
<keyword evidence="3" id="KW-0732">Signal</keyword>
<dbReference type="InterPro" id="IPR011626">
    <property type="entry name" value="Alpha-macroglobulin_TED"/>
</dbReference>
<evidence type="ECO:0000256" key="1">
    <source>
        <dbReference type="ARBA" id="ARBA00004613"/>
    </source>
</evidence>
<dbReference type="PANTHER" id="PTHR11412">
    <property type="entry name" value="MACROGLOBULIN / COMPLEMENT"/>
    <property type="match status" value="1"/>
</dbReference>
<dbReference type="InterPro" id="IPR001599">
    <property type="entry name" value="Macroglobln_a2"/>
</dbReference>
<keyword evidence="5" id="KW-1015">Disulfide bond</keyword>
<dbReference type="InterPro" id="IPR013783">
    <property type="entry name" value="Ig-like_fold"/>
</dbReference>
<dbReference type="InterPro" id="IPR050473">
    <property type="entry name" value="A2M/Complement_sys"/>
</dbReference>
<dbReference type="SUPFAM" id="SSF48239">
    <property type="entry name" value="Terpenoid cyclases/Protein prenyltransferases"/>
    <property type="match status" value="1"/>
</dbReference>
<keyword evidence="4" id="KW-0882">Thioester bond</keyword>
<evidence type="ECO:0000256" key="4">
    <source>
        <dbReference type="ARBA" id="ARBA00022966"/>
    </source>
</evidence>
<dbReference type="Pfam" id="PF17789">
    <property type="entry name" value="MG4"/>
    <property type="match status" value="1"/>
</dbReference>
<feature type="non-terminal residue" evidence="8">
    <location>
        <position position="1"/>
    </location>
</feature>
<dbReference type="InterPro" id="IPR011625">
    <property type="entry name" value="A2M_N_BRD"/>
</dbReference>
<dbReference type="Gene3D" id="2.60.40.1940">
    <property type="match status" value="1"/>
</dbReference>
<dbReference type="Pfam" id="PF00207">
    <property type="entry name" value="A2M"/>
    <property type="match status" value="1"/>
</dbReference>
<evidence type="ECO:0000313" key="9">
    <source>
        <dbReference type="Proteomes" id="UP000792457"/>
    </source>
</evidence>
<evidence type="ECO:0000256" key="5">
    <source>
        <dbReference type="ARBA" id="ARBA00023157"/>
    </source>
</evidence>
<dbReference type="Gene3D" id="6.20.50.160">
    <property type="match status" value="1"/>
</dbReference>
<evidence type="ECO:0000256" key="2">
    <source>
        <dbReference type="ARBA" id="ARBA00022525"/>
    </source>
</evidence>
<dbReference type="Gene3D" id="1.50.10.20">
    <property type="match status" value="2"/>
</dbReference>
<evidence type="ECO:0000313" key="8">
    <source>
        <dbReference type="EMBL" id="KAG8240283.1"/>
    </source>
</evidence>
<gene>
    <name evidence="8" type="ORF">J437_LFUL012760</name>
</gene>
<dbReference type="Proteomes" id="UP000792457">
    <property type="component" value="Unassembled WGS sequence"/>
</dbReference>
<sequence>MVKFEVGVEEGISGSRQNASASILLHKYSYKIELIKSSDFYQPGLPFNPMIRVTQFDGSPLGKLKQPVKVKAGFSGDGKDLTENFHPLDQDGMVKLKFDPLLTFDSSSTLEIEAEYPDANKLQAVIYPSQSQSKSYMQVILNTENPKVNEEVQIEVLSTVPLPHITYLVFGRGEILYSRTVVPSNPSQSSIQIKFFATRAMAPAARFIAYFVPPGSKEIIANGLVIKFSKTFQNFVKINTSPVIESRPGSEITFTLSAKAYSHMAVMAVDQRTLSLGKDYNISPEKILEDMDSYFGIQESILASGLTFDKSVYYRSPSVHFQDVFSRFDAVILTNGEVNSNQITENPPKELFSVAAIGSGEIHNPQFGVTRPPLAGPFAFSRIPAPSWDYRPRVHLIQDLSDTWIFTNISSGPDGKVTLKRTLPENMTSWLVSAFSVDPVHGIGLLSQEVKIIGKKSFYMNVDFPSPVFLGEIVSISIAVSNFMSQEHSVDVMLENGENAFHFVENGSKEFRRDLLGNTISNLGKLIRLPMGCGEQNMATLVPNIAILEYLKNTKQLTKAIENKAIEHIEIGYQQQLSYLLSDGSFSAFGPQDAKGNVPQKKRVVLVKPSSTVITVFMIIPKVIGLIDVKVKATSSLLREAKSRKLTAFVAKYINQAFMLLGNKRGGQPLLLKGSQKVVEEAFAWLKSVQASNGSFPEVGTIMYEDMQGSRSSALPLTAYTLLSFIDNQKYQQKPIHQNAINKALDYIARNLEELEEPYAMSLCAYALHMAKHPAKETAFHLLESMSKTN</sequence>
<dbReference type="PROSITE" id="PS00477">
    <property type="entry name" value="ALPHA_2_MACROGLOBULIN"/>
    <property type="match status" value="1"/>
</dbReference>
<dbReference type="EMBL" id="KZ312447">
    <property type="protein sequence ID" value="KAG8240283.1"/>
    <property type="molecule type" value="Genomic_DNA"/>
</dbReference>
<dbReference type="GO" id="GO:0004866">
    <property type="term" value="F:endopeptidase inhibitor activity"/>
    <property type="evidence" value="ECO:0007669"/>
    <property type="project" value="InterPro"/>
</dbReference>
<protein>
    <submittedName>
        <fullName evidence="8">Uncharacterized protein</fullName>
    </submittedName>
</protein>
<dbReference type="InterPro" id="IPR008930">
    <property type="entry name" value="Terpenoid_cyclase/PrenylTrfase"/>
</dbReference>
<proteinExistence type="predicted"/>
<keyword evidence="2" id="KW-0964">Secreted</keyword>
<dbReference type="SMART" id="SM01359">
    <property type="entry name" value="A2M_N_2"/>
    <property type="match status" value="1"/>
</dbReference>
<accession>A0A8K0KYF6</accession>
<name>A0A8K0KYF6_LADFU</name>
<dbReference type="GO" id="GO:0005615">
    <property type="term" value="C:extracellular space"/>
    <property type="evidence" value="ECO:0007669"/>
    <property type="project" value="InterPro"/>
</dbReference>
<dbReference type="Gene3D" id="2.60.40.10">
    <property type="entry name" value="Immunoglobulins"/>
    <property type="match status" value="1"/>
</dbReference>
<dbReference type="Gene3D" id="2.20.130.20">
    <property type="match status" value="1"/>
</dbReference>
<dbReference type="Pfam" id="PF07703">
    <property type="entry name" value="A2M_BRD"/>
    <property type="match status" value="1"/>
</dbReference>
<dbReference type="SMART" id="SM01419">
    <property type="entry name" value="Thiol-ester_cl"/>
    <property type="match status" value="1"/>
</dbReference>
<comment type="subcellular location">
    <subcellularLocation>
        <location evidence="1">Secreted</location>
    </subcellularLocation>
</comment>
<feature type="domain" description="Alpha-2-macroglobulin" evidence="7">
    <location>
        <begin position="403"/>
        <end position="494"/>
    </location>
</feature>